<dbReference type="RefSeq" id="WP_002705374.1">
    <property type="nucleotide sequence ID" value="NZ_AAWS01000079.1"/>
</dbReference>
<dbReference type="eggNOG" id="ENOG50322X9">
    <property type="taxonomic scope" value="Bacteria"/>
</dbReference>
<keyword evidence="2" id="KW-1185">Reference proteome</keyword>
<accession>A1ZZM0</accession>
<dbReference type="EMBL" id="AAWS01000079">
    <property type="protein sequence ID" value="EAY24174.1"/>
    <property type="molecule type" value="Genomic_DNA"/>
</dbReference>
<gene>
    <name evidence="1" type="ORF">M23134_00905</name>
</gene>
<dbReference type="AlphaFoldDB" id="A1ZZM0"/>
<sequence length="191" mass="21870">MSTQSFYPNLGTIVTLNDFPPELQFLENGLQHALDNIYYKNLQFTKNDQGAQAYYNLVLVTDGALKLDLFNTGLSLVLNSSNADETFIPLSLHYSWGILSLVNNFSLHDFSYLPEEMQNILEQTLNLDDNAWIQTAIEAFETDTTLEGYQRFVDKLNQHYNLARAENKLPQGEIDYLKKALPGCYIHHIIK</sequence>
<evidence type="ECO:0000313" key="2">
    <source>
        <dbReference type="Proteomes" id="UP000004095"/>
    </source>
</evidence>
<name>A1ZZM0_MICM2</name>
<proteinExistence type="predicted"/>
<organism evidence="1 2">
    <name type="scientific">Microscilla marina ATCC 23134</name>
    <dbReference type="NCBI Taxonomy" id="313606"/>
    <lineage>
        <taxon>Bacteria</taxon>
        <taxon>Pseudomonadati</taxon>
        <taxon>Bacteroidota</taxon>
        <taxon>Cytophagia</taxon>
        <taxon>Cytophagales</taxon>
        <taxon>Microscillaceae</taxon>
        <taxon>Microscilla</taxon>
    </lineage>
</organism>
<protein>
    <submittedName>
        <fullName evidence="1">Uncharacterized protein</fullName>
    </submittedName>
</protein>
<dbReference type="Proteomes" id="UP000004095">
    <property type="component" value="Unassembled WGS sequence"/>
</dbReference>
<comment type="caution">
    <text evidence="1">The sequence shown here is derived from an EMBL/GenBank/DDBJ whole genome shotgun (WGS) entry which is preliminary data.</text>
</comment>
<reference evidence="1 2" key="1">
    <citation type="submission" date="2007-01" db="EMBL/GenBank/DDBJ databases">
        <authorList>
            <person name="Haygood M."/>
            <person name="Podell S."/>
            <person name="Anderson C."/>
            <person name="Hopkinson B."/>
            <person name="Roe K."/>
            <person name="Barbeau K."/>
            <person name="Gaasterland T."/>
            <person name="Ferriera S."/>
            <person name="Johnson J."/>
            <person name="Kravitz S."/>
            <person name="Beeson K."/>
            <person name="Sutton G."/>
            <person name="Rogers Y.-H."/>
            <person name="Friedman R."/>
            <person name="Frazier M."/>
            <person name="Venter J.C."/>
        </authorList>
    </citation>
    <scope>NUCLEOTIDE SEQUENCE [LARGE SCALE GENOMIC DNA]</scope>
    <source>
        <strain evidence="1 2">ATCC 23134</strain>
    </source>
</reference>
<evidence type="ECO:0000313" key="1">
    <source>
        <dbReference type="EMBL" id="EAY24174.1"/>
    </source>
</evidence>